<reference evidence="1" key="1">
    <citation type="submission" date="2006-10" db="EMBL/GenBank/DDBJ databases">
        <authorList>
            <person name="Amadeo P."/>
            <person name="Zhao Q."/>
            <person name="Wortman J."/>
            <person name="Fraser-Liggett C."/>
            <person name="Carlton J."/>
        </authorList>
    </citation>
    <scope>NUCLEOTIDE SEQUENCE</scope>
    <source>
        <strain evidence="1">G3</strain>
    </source>
</reference>
<keyword evidence="2" id="KW-1185">Reference proteome</keyword>
<dbReference type="VEuPathDB" id="TrichDB:TVAGG3_0265780"/>
<dbReference type="InParanoid" id="A2DA04"/>
<evidence type="ECO:0000313" key="1">
    <source>
        <dbReference type="EMBL" id="EAY22652.1"/>
    </source>
</evidence>
<sequence>MRKVDLNDETGRHNPFIIRDPCKIFSMSQVKEYMIEKDRESIRTTTLAQRADVLKPPVPTGAISQKNTRSITAYTSMNLRLVISIRMY</sequence>
<dbReference type="Proteomes" id="UP000001542">
    <property type="component" value="Unassembled WGS sequence"/>
</dbReference>
<gene>
    <name evidence="1" type="ORF">TVAG_475800</name>
</gene>
<evidence type="ECO:0000313" key="2">
    <source>
        <dbReference type="Proteomes" id="UP000001542"/>
    </source>
</evidence>
<dbReference type="EMBL" id="DS113182">
    <property type="protein sequence ID" value="EAY22652.1"/>
    <property type="molecule type" value="Genomic_DNA"/>
</dbReference>
<dbReference type="KEGG" id="tva:5468209"/>
<dbReference type="VEuPathDB" id="TrichDB:TVAG_475800"/>
<reference evidence="1" key="2">
    <citation type="journal article" date="2007" name="Science">
        <title>Draft genome sequence of the sexually transmitted pathogen Trichomonas vaginalis.</title>
        <authorList>
            <person name="Carlton J.M."/>
            <person name="Hirt R.P."/>
            <person name="Silva J.C."/>
            <person name="Delcher A.L."/>
            <person name="Schatz M."/>
            <person name="Zhao Q."/>
            <person name="Wortman J.R."/>
            <person name="Bidwell S.L."/>
            <person name="Alsmark U.C.M."/>
            <person name="Besteiro S."/>
            <person name="Sicheritz-Ponten T."/>
            <person name="Noel C.J."/>
            <person name="Dacks J.B."/>
            <person name="Foster P.G."/>
            <person name="Simillion C."/>
            <person name="Van de Peer Y."/>
            <person name="Miranda-Saavedra D."/>
            <person name="Barton G.J."/>
            <person name="Westrop G.D."/>
            <person name="Mueller S."/>
            <person name="Dessi D."/>
            <person name="Fiori P.L."/>
            <person name="Ren Q."/>
            <person name="Paulsen I."/>
            <person name="Zhang H."/>
            <person name="Bastida-Corcuera F.D."/>
            <person name="Simoes-Barbosa A."/>
            <person name="Brown M.T."/>
            <person name="Hayes R.D."/>
            <person name="Mukherjee M."/>
            <person name="Okumura C.Y."/>
            <person name="Schneider R."/>
            <person name="Smith A.J."/>
            <person name="Vanacova S."/>
            <person name="Villalvazo M."/>
            <person name="Haas B.J."/>
            <person name="Pertea M."/>
            <person name="Feldblyum T.V."/>
            <person name="Utterback T.R."/>
            <person name="Shu C.L."/>
            <person name="Osoegawa K."/>
            <person name="de Jong P.J."/>
            <person name="Hrdy I."/>
            <person name="Horvathova L."/>
            <person name="Zubacova Z."/>
            <person name="Dolezal P."/>
            <person name="Malik S.B."/>
            <person name="Logsdon J.M. Jr."/>
            <person name="Henze K."/>
            <person name="Gupta A."/>
            <person name="Wang C.C."/>
            <person name="Dunne R.L."/>
            <person name="Upcroft J.A."/>
            <person name="Upcroft P."/>
            <person name="White O."/>
            <person name="Salzberg S.L."/>
            <person name="Tang P."/>
            <person name="Chiu C.-H."/>
            <person name="Lee Y.-S."/>
            <person name="Embley T.M."/>
            <person name="Coombs G.H."/>
            <person name="Mottram J.C."/>
            <person name="Tachezy J."/>
            <person name="Fraser-Liggett C.M."/>
            <person name="Johnson P.J."/>
        </authorList>
    </citation>
    <scope>NUCLEOTIDE SEQUENCE [LARGE SCALE GENOMIC DNA]</scope>
    <source>
        <strain evidence="1">G3</strain>
    </source>
</reference>
<proteinExistence type="predicted"/>
<protein>
    <submittedName>
        <fullName evidence="1">Uncharacterized protein</fullName>
    </submittedName>
</protein>
<name>A2DA04_TRIV3</name>
<accession>A2DA04</accession>
<dbReference type="AlphaFoldDB" id="A2DA04"/>
<organism evidence="1 2">
    <name type="scientific">Trichomonas vaginalis (strain ATCC PRA-98 / G3)</name>
    <dbReference type="NCBI Taxonomy" id="412133"/>
    <lineage>
        <taxon>Eukaryota</taxon>
        <taxon>Metamonada</taxon>
        <taxon>Parabasalia</taxon>
        <taxon>Trichomonadida</taxon>
        <taxon>Trichomonadidae</taxon>
        <taxon>Trichomonas</taxon>
    </lineage>
</organism>